<dbReference type="Pfam" id="PF00069">
    <property type="entry name" value="Pkinase"/>
    <property type="match status" value="2"/>
</dbReference>
<evidence type="ECO:0000259" key="10">
    <source>
        <dbReference type="PROSITE" id="PS50011"/>
    </source>
</evidence>
<dbReference type="InterPro" id="IPR008271">
    <property type="entry name" value="Ser/Thr_kinase_AS"/>
</dbReference>
<feature type="domain" description="Protein kinase" evidence="10">
    <location>
        <begin position="16"/>
        <end position="317"/>
    </location>
</feature>
<dbReference type="Gene3D" id="1.10.510.10">
    <property type="entry name" value="Transferase(Phosphotransferase) domain 1"/>
    <property type="match status" value="2"/>
</dbReference>
<dbReference type="SMART" id="SM00220">
    <property type="entry name" value="S_TKc"/>
    <property type="match status" value="1"/>
</dbReference>
<dbReference type="GO" id="GO:0004674">
    <property type="term" value="F:protein serine/threonine kinase activity"/>
    <property type="evidence" value="ECO:0007669"/>
    <property type="project" value="UniProtKB-KW"/>
</dbReference>
<evidence type="ECO:0000256" key="4">
    <source>
        <dbReference type="ARBA" id="ARBA00022679"/>
    </source>
</evidence>
<comment type="caution">
    <text evidence="11">The sequence shown here is derived from an EMBL/GenBank/DDBJ whole genome shotgun (WGS) entry which is preliminary data.</text>
</comment>
<dbReference type="GO" id="GO:0034045">
    <property type="term" value="C:phagophore assembly site membrane"/>
    <property type="evidence" value="ECO:0007669"/>
    <property type="project" value="TreeGrafter"/>
</dbReference>
<sequence length="537" mass="61124">MAGRNEPTPLPNLPGYTFGEKLGAGSYGTVYKARLTPIAQTRPSSAISTRPIFCAIKCISRKALTKTTPDILINEIKLLKHIKHDNIVEMYDFSWDENYIYIVMEYCAGGDMSMFIRSRQQLSEARARPFVQQIARVLKFLYEKKLSHMDLKPENILLTSIDKPILKIAARVLKFLYEKKLSHMDLKPENILLTSIDKPILKIADFGVAQYIGRRGSTSIRGTLLYMAPEILSSLPYDNRVDLWSVGVILYECLFGRPPFVCSSVDELIGEIKSNIPIDIPNDTRISSECRDLLEGLLQRDPHKRISFKDFFRHPFIFIDLSSQISRADEFLHKSIHYEQSGNFKKALDYRVRALDEYVAIIKVDEDDNRRHQLRSKVKQGLVAAEALKRRMRETHSNSASTALTTTTTTAAAAPPENFDLNHNKELSDAYQHCLNGNQLMGVLRYGQACEEYQIGLSVMLRARRTETDPVKSKILHDVISFYLSKAELCKNKNEAQQLDINMAKIQEDSVLDNTMLDESNVNAEKKSTSQQNCCLQ</sequence>
<dbReference type="GO" id="GO:0005829">
    <property type="term" value="C:cytosol"/>
    <property type="evidence" value="ECO:0007669"/>
    <property type="project" value="TreeGrafter"/>
</dbReference>
<evidence type="ECO:0000256" key="1">
    <source>
        <dbReference type="ARBA" id="ARBA00012513"/>
    </source>
</evidence>
<protein>
    <recommendedName>
        <fullName evidence="1">non-specific serine/threonine protein kinase</fullName>
        <ecNumber evidence="1">2.7.11.1</ecNumber>
    </recommendedName>
</protein>
<keyword evidence="2" id="KW-0963">Cytoplasm</keyword>
<evidence type="ECO:0000256" key="9">
    <source>
        <dbReference type="ARBA" id="ARBA00048679"/>
    </source>
</evidence>
<dbReference type="GO" id="GO:0061709">
    <property type="term" value="P:reticulophagy"/>
    <property type="evidence" value="ECO:0007669"/>
    <property type="project" value="TreeGrafter"/>
</dbReference>
<dbReference type="InterPro" id="IPR045269">
    <property type="entry name" value="Atg1-like"/>
</dbReference>
<dbReference type="Gene3D" id="1.20.58.80">
    <property type="entry name" value="Phosphotransferase system, lactose/cellobiose-type IIA subunit"/>
    <property type="match status" value="2"/>
</dbReference>
<name>A0A814KIZ6_9BILA</name>
<evidence type="ECO:0000256" key="8">
    <source>
        <dbReference type="ARBA" id="ARBA00047899"/>
    </source>
</evidence>
<dbReference type="PANTHER" id="PTHR24348">
    <property type="entry name" value="SERINE/THREONINE-PROTEIN KINASE UNC-51-RELATED"/>
    <property type="match status" value="1"/>
</dbReference>
<evidence type="ECO:0000313" key="12">
    <source>
        <dbReference type="Proteomes" id="UP000663860"/>
    </source>
</evidence>
<gene>
    <name evidence="11" type="ORF">IZO911_LOCUS20285</name>
</gene>
<dbReference type="EMBL" id="CAJNOE010000209">
    <property type="protein sequence ID" value="CAF1050145.1"/>
    <property type="molecule type" value="Genomic_DNA"/>
</dbReference>
<dbReference type="InterPro" id="IPR000719">
    <property type="entry name" value="Prot_kinase_dom"/>
</dbReference>
<evidence type="ECO:0000256" key="5">
    <source>
        <dbReference type="ARBA" id="ARBA00022741"/>
    </source>
</evidence>
<dbReference type="GO" id="GO:0034727">
    <property type="term" value="P:piecemeal microautophagy of the nucleus"/>
    <property type="evidence" value="ECO:0007669"/>
    <property type="project" value="TreeGrafter"/>
</dbReference>
<dbReference type="InterPro" id="IPR036181">
    <property type="entry name" value="MIT_dom_sf"/>
</dbReference>
<evidence type="ECO:0000256" key="3">
    <source>
        <dbReference type="ARBA" id="ARBA00022527"/>
    </source>
</evidence>
<dbReference type="EC" id="2.7.11.1" evidence="1"/>
<evidence type="ECO:0000256" key="6">
    <source>
        <dbReference type="ARBA" id="ARBA00022777"/>
    </source>
</evidence>
<dbReference type="PROSITE" id="PS00108">
    <property type="entry name" value="PROTEIN_KINASE_ST"/>
    <property type="match status" value="2"/>
</dbReference>
<keyword evidence="5" id="KW-0547">Nucleotide-binding</keyword>
<keyword evidence="3" id="KW-0723">Serine/threonine-protein kinase</keyword>
<dbReference type="GO" id="GO:0010506">
    <property type="term" value="P:regulation of autophagy"/>
    <property type="evidence" value="ECO:0007669"/>
    <property type="project" value="InterPro"/>
</dbReference>
<reference evidence="11" key="1">
    <citation type="submission" date="2021-02" db="EMBL/GenBank/DDBJ databases">
        <authorList>
            <person name="Nowell W R."/>
        </authorList>
    </citation>
    <scope>NUCLEOTIDE SEQUENCE</scope>
</reference>
<dbReference type="Proteomes" id="UP000663860">
    <property type="component" value="Unassembled WGS sequence"/>
</dbReference>
<dbReference type="FunFam" id="3.30.200.20:FF:000042">
    <property type="entry name" value="Aurora kinase A"/>
    <property type="match status" value="1"/>
</dbReference>
<dbReference type="GO" id="GO:0042594">
    <property type="term" value="P:response to starvation"/>
    <property type="evidence" value="ECO:0007669"/>
    <property type="project" value="TreeGrafter"/>
</dbReference>
<comment type="catalytic activity">
    <reaction evidence="9">
        <text>L-seryl-[protein] + ATP = O-phospho-L-seryl-[protein] + ADP + H(+)</text>
        <dbReference type="Rhea" id="RHEA:17989"/>
        <dbReference type="Rhea" id="RHEA-COMP:9863"/>
        <dbReference type="Rhea" id="RHEA-COMP:11604"/>
        <dbReference type="ChEBI" id="CHEBI:15378"/>
        <dbReference type="ChEBI" id="CHEBI:29999"/>
        <dbReference type="ChEBI" id="CHEBI:30616"/>
        <dbReference type="ChEBI" id="CHEBI:83421"/>
        <dbReference type="ChEBI" id="CHEBI:456216"/>
        <dbReference type="EC" id="2.7.11.1"/>
    </reaction>
</comment>
<evidence type="ECO:0000313" key="11">
    <source>
        <dbReference type="EMBL" id="CAF1050145.1"/>
    </source>
</evidence>
<proteinExistence type="predicted"/>
<organism evidence="11 12">
    <name type="scientific">Adineta steineri</name>
    <dbReference type="NCBI Taxonomy" id="433720"/>
    <lineage>
        <taxon>Eukaryota</taxon>
        <taxon>Metazoa</taxon>
        <taxon>Spiralia</taxon>
        <taxon>Gnathifera</taxon>
        <taxon>Rotifera</taxon>
        <taxon>Eurotatoria</taxon>
        <taxon>Bdelloidea</taxon>
        <taxon>Adinetida</taxon>
        <taxon>Adinetidae</taxon>
        <taxon>Adineta</taxon>
    </lineage>
</organism>
<keyword evidence="6" id="KW-0418">Kinase</keyword>
<accession>A0A814KIZ6</accession>
<evidence type="ECO:0000256" key="7">
    <source>
        <dbReference type="ARBA" id="ARBA00022840"/>
    </source>
</evidence>
<dbReference type="PROSITE" id="PS50011">
    <property type="entry name" value="PROTEIN_KINASE_DOM"/>
    <property type="match status" value="1"/>
</dbReference>
<keyword evidence="7" id="KW-0067">ATP-binding</keyword>
<dbReference type="SUPFAM" id="SSF56112">
    <property type="entry name" value="Protein kinase-like (PK-like)"/>
    <property type="match status" value="2"/>
</dbReference>
<evidence type="ECO:0000256" key="2">
    <source>
        <dbReference type="ARBA" id="ARBA00022490"/>
    </source>
</evidence>
<dbReference type="AlphaFoldDB" id="A0A814KIZ6"/>
<dbReference type="GO" id="GO:0005524">
    <property type="term" value="F:ATP binding"/>
    <property type="evidence" value="ECO:0007669"/>
    <property type="project" value="UniProtKB-KW"/>
</dbReference>
<dbReference type="GO" id="GO:0005776">
    <property type="term" value="C:autophagosome"/>
    <property type="evidence" value="ECO:0007669"/>
    <property type="project" value="TreeGrafter"/>
</dbReference>
<comment type="catalytic activity">
    <reaction evidence="8">
        <text>L-threonyl-[protein] + ATP = O-phospho-L-threonyl-[protein] + ADP + H(+)</text>
        <dbReference type="Rhea" id="RHEA:46608"/>
        <dbReference type="Rhea" id="RHEA-COMP:11060"/>
        <dbReference type="Rhea" id="RHEA-COMP:11605"/>
        <dbReference type="ChEBI" id="CHEBI:15378"/>
        <dbReference type="ChEBI" id="CHEBI:30013"/>
        <dbReference type="ChEBI" id="CHEBI:30616"/>
        <dbReference type="ChEBI" id="CHEBI:61977"/>
        <dbReference type="ChEBI" id="CHEBI:456216"/>
        <dbReference type="EC" id="2.7.11.1"/>
    </reaction>
</comment>
<dbReference type="GO" id="GO:0000422">
    <property type="term" value="P:autophagy of mitochondrion"/>
    <property type="evidence" value="ECO:0007669"/>
    <property type="project" value="TreeGrafter"/>
</dbReference>
<keyword evidence="4" id="KW-0808">Transferase</keyword>
<dbReference type="SUPFAM" id="SSF116846">
    <property type="entry name" value="MIT domain"/>
    <property type="match status" value="2"/>
</dbReference>
<dbReference type="GO" id="GO:0000045">
    <property type="term" value="P:autophagosome assembly"/>
    <property type="evidence" value="ECO:0007669"/>
    <property type="project" value="TreeGrafter"/>
</dbReference>
<dbReference type="InterPro" id="IPR011009">
    <property type="entry name" value="Kinase-like_dom_sf"/>
</dbReference>
<dbReference type="PANTHER" id="PTHR24348:SF65">
    <property type="entry name" value="SERINE_THREONINE-PROTEIN KINASE ULK3"/>
    <property type="match status" value="1"/>
</dbReference>